<evidence type="ECO:0000313" key="3">
    <source>
        <dbReference type="EMBL" id="MEW9304544.1"/>
    </source>
</evidence>
<comment type="caution">
    <text evidence="3">The sequence shown here is derived from an EMBL/GenBank/DDBJ whole genome shotgun (WGS) entry which is preliminary data.</text>
</comment>
<evidence type="ECO:0000259" key="2">
    <source>
        <dbReference type="Pfam" id="PF20356"/>
    </source>
</evidence>
<feature type="compositionally biased region" description="Gly residues" evidence="1">
    <location>
        <begin position="219"/>
        <end position="232"/>
    </location>
</feature>
<dbReference type="Pfam" id="PF20356">
    <property type="entry name" value="DUF6651"/>
    <property type="match status" value="1"/>
</dbReference>
<reference evidence="3 4" key="1">
    <citation type="submission" date="2024-07" db="EMBL/GenBank/DDBJ databases">
        <title>Description of Labrys sedimenti sp. nov., isolated from a diclofenac-degrading enrichment culture.</title>
        <authorList>
            <person name="Tancsics A."/>
            <person name="Csepanyi A."/>
        </authorList>
    </citation>
    <scope>NUCLEOTIDE SEQUENCE [LARGE SCALE GENOMIC DNA]</scope>
    <source>
        <strain evidence="3 4">LMG 23578</strain>
    </source>
</reference>
<sequence length="262" mass="27787">MKLKLDDAGHVVVADGKPVYVYDDGKEAPFDAAHTMATITRLNGEAKTHREAKEAAETKLKGFEGIEDAAAALKALETVRNLDQGQLVTAGKVEEIKAAAKKAAEEQVAAAAKASNETIARLKSENGKLTSDLFSEKVGGAFSRSKFISEKVAVPPDMLQAVFGNRFKIENGKVVGIGLDGQPIYSRTKAGEIAEFDEAIESMVDGYAFRDSILKGNNHSGGGGKPGNGGNHGNKTMSRQAFDALDPAARATKMKEGYTLTE</sequence>
<accession>A0ABV3PFY7</accession>
<evidence type="ECO:0000256" key="1">
    <source>
        <dbReference type="SAM" id="MobiDB-lite"/>
    </source>
</evidence>
<name>A0ABV3PFY7_9HYPH</name>
<feature type="domain" description="DUF6651" evidence="2">
    <location>
        <begin position="126"/>
        <end position="225"/>
    </location>
</feature>
<dbReference type="RefSeq" id="WP_367622902.1">
    <property type="nucleotide sequence ID" value="NZ_JBFNQD010000001.1"/>
</dbReference>
<proteinExistence type="predicted"/>
<dbReference type="Proteomes" id="UP001555786">
    <property type="component" value="Unassembled WGS sequence"/>
</dbReference>
<protein>
    <submittedName>
        <fullName evidence="3">DUF6651 domain-containing protein</fullName>
    </submittedName>
</protein>
<dbReference type="EMBL" id="JBFNQD010000001">
    <property type="protein sequence ID" value="MEW9304544.1"/>
    <property type="molecule type" value="Genomic_DNA"/>
</dbReference>
<evidence type="ECO:0000313" key="4">
    <source>
        <dbReference type="Proteomes" id="UP001555786"/>
    </source>
</evidence>
<keyword evidence="4" id="KW-1185">Reference proteome</keyword>
<dbReference type="InterPro" id="IPR046593">
    <property type="entry name" value="DUF6651"/>
</dbReference>
<feature type="region of interest" description="Disordered" evidence="1">
    <location>
        <begin position="218"/>
        <end position="246"/>
    </location>
</feature>
<gene>
    <name evidence="3" type="ORF">ABXS05_03275</name>
</gene>
<organism evidence="3 4">
    <name type="scientific">Labrys neptuniae</name>
    <dbReference type="NCBI Taxonomy" id="376174"/>
    <lineage>
        <taxon>Bacteria</taxon>
        <taxon>Pseudomonadati</taxon>
        <taxon>Pseudomonadota</taxon>
        <taxon>Alphaproteobacteria</taxon>
        <taxon>Hyphomicrobiales</taxon>
        <taxon>Xanthobacteraceae</taxon>
        <taxon>Labrys</taxon>
    </lineage>
</organism>